<evidence type="ECO:0000256" key="2">
    <source>
        <dbReference type="SAM" id="SignalP"/>
    </source>
</evidence>
<dbReference type="EMBL" id="MU863659">
    <property type="protein sequence ID" value="KAK4098419.1"/>
    <property type="molecule type" value="Genomic_DNA"/>
</dbReference>
<reference evidence="5" key="2">
    <citation type="submission" date="2023-05" db="EMBL/GenBank/DDBJ databases">
        <authorList>
            <consortium name="Lawrence Berkeley National Laboratory"/>
            <person name="Steindorff A."/>
            <person name="Hensen N."/>
            <person name="Bonometti L."/>
            <person name="Westerberg I."/>
            <person name="Brannstrom I.O."/>
            <person name="Guillou S."/>
            <person name="Cros-Aarteil S."/>
            <person name="Calhoun S."/>
            <person name="Haridas S."/>
            <person name="Kuo A."/>
            <person name="Mondo S."/>
            <person name="Pangilinan J."/>
            <person name="Riley R."/>
            <person name="Labutti K."/>
            <person name="Andreopoulos B."/>
            <person name="Lipzen A."/>
            <person name="Chen C."/>
            <person name="Yanf M."/>
            <person name="Daum C."/>
            <person name="Ng V."/>
            <person name="Clum A."/>
            <person name="Ohm R."/>
            <person name="Martin F."/>
            <person name="Silar P."/>
            <person name="Natvig D."/>
            <person name="Lalanne C."/>
            <person name="Gautier V."/>
            <person name="Ament-Velasquez S.L."/>
            <person name="Kruys A."/>
            <person name="Hutchinson M.I."/>
            <person name="Powell A.J."/>
            <person name="Barry K."/>
            <person name="Miller A.N."/>
            <person name="Grigoriev I.V."/>
            <person name="Debuchy R."/>
            <person name="Gladieux P."/>
            <person name="Thoren M.H."/>
            <person name="Johannesson H."/>
        </authorList>
    </citation>
    <scope>NUCLEOTIDE SEQUENCE</scope>
    <source>
        <strain evidence="5">CBS 757.83</strain>
    </source>
</reference>
<dbReference type="PANTHER" id="PTHR11552">
    <property type="entry name" value="GLUCOSE-METHANOL-CHOLINE GMC OXIDOREDUCTASE"/>
    <property type="match status" value="1"/>
</dbReference>
<dbReference type="Gene3D" id="3.30.560.10">
    <property type="entry name" value="Glucose Oxidase, domain 3"/>
    <property type="match status" value="1"/>
</dbReference>
<feature type="chain" id="PRO_5042999344" evidence="2">
    <location>
        <begin position="29"/>
        <end position="690"/>
    </location>
</feature>
<evidence type="ECO:0000256" key="1">
    <source>
        <dbReference type="ARBA" id="ARBA00010790"/>
    </source>
</evidence>
<comment type="similarity">
    <text evidence="1">Belongs to the GMC oxidoreductase family.</text>
</comment>
<comment type="caution">
    <text evidence="5">The sequence shown here is derived from an EMBL/GenBank/DDBJ whole genome shotgun (WGS) entry which is preliminary data.</text>
</comment>
<evidence type="ECO:0000313" key="6">
    <source>
        <dbReference type="Proteomes" id="UP001305647"/>
    </source>
</evidence>
<evidence type="ECO:0000259" key="3">
    <source>
        <dbReference type="Pfam" id="PF00732"/>
    </source>
</evidence>
<evidence type="ECO:0000313" key="5">
    <source>
        <dbReference type="EMBL" id="KAK4098419.1"/>
    </source>
</evidence>
<feature type="signal peptide" evidence="2">
    <location>
        <begin position="1"/>
        <end position="28"/>
    </location>
</feature>
<dbReference type="Pfam" id="PF13450">
    <property type="entry name" value="NAD_binding_8"/>
    <property type="match status" value="1"/>
</dbReference>
<dbReference type="InterPro" id="IPR036188">
    <property type="entry name" value="FAD/NAD-bd_sf"/>
</dbReference>
<dbReference type="Pfam" id="PF00732">
    <property type="entry name" value="GMC_oxred_N"/>
    <property type="match status" value="2"/>
</dbReference>
<dbReference type="PANTHER" id="PTHR11552:SF80">
    <property type="entry name" value="GMC OXIDOREDUCTASE"/>
    <property type="match status" value="1"/>
</dbReference>
<dbReference type="InterPro" id="IPR012132">
    <property type="entry name" value="GMC_OxRdtase"/>
</dbReference>
<name>A0AAN6PXF9_9PEZI</name>
<reference evidence="5" key="1">
    <citation type="journal article" date="2023" name="Mol. Phylogenet. Evol.">
        <title>Genome-scale phylogeny and comparative genomics of the fungal order Sordariales.</title>
        <authorList>
            <person name="Hensen N."/>
            <person name="Bonometti L."/>
            <person name="Westerberg I."/>
            <person name="Brannstrom I.O."/>
            <person name="Guillou S."/>
            <person name="Cros-Aarteil S."/>
            <person name="Calhoun S."/>
            <person name="Haridas S."/>
            <person name="Kuo A."/>
            <person name="Mondo S."/>
            <person name="Pangilinan J."/>
            <person name="Riley R."/>
            <person name="LaButti K."/>
            <person name="Andreopoulos B."/>
            <person name="Lipzen A."/>
            <person name="Chen C."/>
            <person name="Yan M."/>
            <person name="Daum C."/>
            <person name="Ng V."/>
            <person name="Clum A."/>
            <person name="Steindorff A."/>
            <person name="Ohm R.A."/>
            <person name="Martin F."/>
            <person name="Silar P."/>
            <person name="Natvig D.O."/>
            <person name="Lalanne C."/>
            <person name="Gautier V."/>
            <person name="Ament-Velasquez S.L."/>
            <person name="Kruys A."/>
            <person name="Hutchinson M.I."/>
            <person name="Powell A.J."/>
            <person name="Barry K."/>
            <person name="Miller A.N."/>
            <person name="Grigoriev I.V."/>
            <person name="Debuchy R."/>
            <person name="Gladieux P."/>
            <person name="Hiltunen Thoren M."/>
            <person name="Johannesson H."/>
        </authorList>
    </citation>
    <scope>NUCLEOTIDE SEQUENCE</scope>
    <source>
        <strain evidence="5">CBS 757.83</strain>
    </source>
</reference>
<keyword evidence="6" id="KW-1185">Reference proteome</keyword>
<sequence>MAPSTHRSRSFVASLALTLLSAFSLVSASPLINSTSSASKCNGTVYDYVVVGSGPGGGTVASNLARAGHSVLLIEAGRDASDDVSTYVNALYYPQTLDLQWSFWAKHHEDPEVEGRYRLLTWTLPDGSFWIGPKSEAPEGAVLKGIWYVYPRGATLGGSAIVNAMASILPNDADWDKMAELAGDASWSAENMRRIFAKIEKNLYLRANESTAGHGFGGYLKMGQGDSDYYLREPGRLAFLTHLAEDLVGHPVDNATALDLLERDGNFLGASRDTAAEPYGLPNHNNNNGRRWTTRDLIKDTMAETPKLKLALESLATRIVFEKNKGTPIAKGVEYLESAGVYGASWQYNKATAPQGTKKIAFARKEVIISGGVFNTPQLLQLSGIGDKKLLQSLGIPVVADLPGVGEGLRDNQELPVAGLSPVDITTLPGDPAWANCTWGAPGDPCLAEFEQGTGPYTQPSGNSECSFFKTDHSPDGNRDVITFAPPGVFRGFSPPAPNPPATIPPDSPRTLWRSLSRMAVQNDAGYVRITSTDPTVPPEINIRQYESQTNAAGATDLSAVVDAVAWIRRGMLSLPAPYGPVVPTEPPCEAGLDARGYCLDAEEDRKWVYEQTFGHHAVGTCRVGKRENGDGGGVGEIGMAVVDGKFRVLGVKGLRVVDASVFPVAPGGFPVLPTFMVGEKGSEDILADA</sequence>
<feature type="domain" description="Glucose-methanol-choline oxidoreductase C-terminal" evidence="4">
    <location>
        <begin position="524"/>
        <end position="679"/>
    </location>
</feature>
<keyword evidence="2" id="KW-0732">Signal</keyword>
<evidence type="ECO:0000259" key="4">
    <source>
        <dbReference type="Pfam" id="PF05199"/>
    </source>
</evidence>
<dbReference type="SUPFAM" id="SSF51905">
    <property type="entry name" value="FAD/NAD(P)-binding domain"/>
    <property type="match status" value="1"/>
</dbReference>
<dbReference type="GO" id="GO:0016614">
    <property type="term" value="F:oxidoreductase activity, acting on CH-OH group of donors"/>
    <property type="evidence" value="ECO:0007669"/>
    <property type="project" value="InterPro"/>
</dbReference>
<dbReference type="AlphaFoldDB" id="A0AAN6PXF9"/>
<organism evidence="5 6">
    <name type="scientific">Parathielavia hyrcaniae</name>
    <dbReference type="NCBI Taxonomy" id="113614"/>
    <lineage>
        <taxon>Eukaryota</taxon>
        <taxon>Fungi</taxon>
        <taxon>Dikarya</taxon>
        <taxon>Ascomycota</taxon>
        <taxon>Pezizomycotina</taxon>
        <taxon>Sordariomycetes</taxon>
        <taxon>Sordariomycetidae</taxon>
        <taxon>Sordariales</taxon>
        <taxon>Chaetomiaceae</taxon>
        <taxon>Parathielavia</taxon>
    </lineage>
</organism>
<dbReference type="InterPro" id="IPR000172">
    <property type="entry name" value="GMC_OxRdtase_N"/>
</dbReference>
<dbReference type="GO" id="GO:0050660">
    <property type="term" value="F:flavin adenine dinucleotide binding"/>
    <property type="evidence" value="ECO:0007669"/>
    <property type="project" value="InterPro"/>
</dbReference>
<proteinExistence type="inferred from homology"/>
<feature type="domain" description="Glucose-methanol-choline oxidoreductase N-terminal" evidence="3">
    <location>
        <begin position="147"/>
        <end position="205"/>
    </location>
</feature>
<dbReference type="Proteomes" id="UP001305647">
    <property type="component" value="Unassembled WGS sequence"/>
</dbReference>
<dbReference type="PIRSF" id="PIRSF000137">
    <property type="entry name" value="Alcohol_oxidase"/>
    <property type="match status" value="1"/>
</dbReference>
<dbReference type="InterPro" id="IPR007867">
    <property type="entry name" value="GMC_OxRtase_C"/>
</dbReference>
<dbReference type="Pfam" id="PF05199">
    <property type="entry name" value="GMC_oxred_C"/>
    <property type="match status" value="1"/>
</dbReference>
<protein>
    <submittedName>
        <fullName evidence="5">GMC oxidoreductase</fullName>
    </submittedName>
</protein>
<dbReference type="Gene3D" id="3.50.50.60">
    <property type="entry name" value="FAD/NAD(P)-binding domain"/>
    <property type="match status" value="1"/>
</dbReference>
<accession>A0AAN6PXF9</accession>
<gene>
    <name evidence="5" type="ORF">N658DRAFT_455234</name>
</gene>
<feature type="domain" description="Glucose-methanol-choline oxidoreductase N-terminal" evidence="3">
    <location>
        <begin position="284"/>
        <end position="411"/>
    </location>
</feature>